<dbReference type="Proteomes" id="UP000034653">
    <property type="component" value="Unassembled WGS sequence"/>
</dbReference>
<reference evidence="1 2" key="1">
    <citation type="journal article" date="2015" name="Nature">
        <title>rRNA introns, odd ribosomes, and small enigmatic genomes across a large radiation of phyla.</title>
        <authorList>
            <person name="Brown C.T."/>
            <person name="Hug L.A."/>
            <person name="Thomas B.C."/>
            <person name="Sharon I."/>
            <person name="Castelle C.J."/>
            <person name="Singh A."/>
            <person name="Wilkins M.J."/>
            <person name="Williams K.H."/>
            <person name="Banfield J.F."/>
        </authorList>
    </citation>
    <scope>NUCLEOTIDE SEQUENCE [LARGE SCALE GENOMIC DNA]</scope>
</reference>
<dbReference type="SUPFAM" id="SSF52540">
    <property type="entry name" value="P-loop containing nucleoside triphosphate hydrolases"/>
    <property type="match status" value="1"/>
</dbReference>
<dbReference type="InterPro" id="IPR027417">
    <property type="entry name" value="P-loop_NTPase"/>
</dbReference>
<comment type="caution">
    <text evidence="1">The sequence shown here is derived from an EMBL/GenBank/DDBJ whole genome shotgun (WGS) entry which is preliminary data.</text>
</comment>
<organism evidence="1 2">
    <name type="scientific">Candidatus Woesebacteria bacterium GW2011_GWA1_45_8</name>
    <dbReference type="NCBI Taxonomy" id="1618559"/>
    <lineage>
        <taxon>Bacteria</taxon>
        <taxon>Candidatus Woeseibacteriota</taxon>
    </lineage>
</organism>
<evidence type="ECO:0000313" key="2">
    <source>
        <dbReference type="Proteomes" id="UP000034653"/>
    </source>
</evidence>
<dbReference type="AlphaFoldDB" id="A0A0G1QUS9"/>
<evidence type="ECO:0000313" key="1">
    <source>
        <dbReference type="EMBL" id="KKU12425.1"/>
    </source>
</evidence>
<sequence length="61" mass="6954">MFIVIDGPSGSGKDSLIQNLALKLQARGLNYYLFSEEEVDTNRGEILEAKTKGMGGWWYWR</sequence>
<gene>
    <name evidence="1" type="ORF">UX19_C0001G0029</name>
</gene>
<dbReference type="Gene3D" id="3.40.50.300">
    <property type="entry name" value="P-loop containing nucleotide triphosphate hydrolases"/>
    <property type="match status" value="1"/>
</dbReference>
<accession>A0A0G1QUS9</accession>
<protein>
    <submittedName>
        <fullName evidence="1">Uncharacterized protein</fullName>
    </submittedName>
</protein>
<proteinExistence type="predicted"/>
<dbReference type="EMBL" id="LCLG01000001">
    <property type="protein sequence ID" value="KKU12425.1"/>
    <property type="molecule type" value="Genomic_DNA"/>
</dbReference>
<name>A0A0G1QUS9_9BACT</name>